<sequence>MPLPQPQRRNEAESAVPAESRDAAGRRHEKSASAFRTISEVATELDVPQHVLRFWETKFSQVRPLKRGGGRRYYRPEDVELLRAIRKLLYEEGYTIKGVQRLMREGVFRIRAQETAAPETGDAAELSTGELDLGAEPVPEAATADQPVEAAAETADPASHRRELIENAIEELTELRNRLARLLG</sequence>
<dbReference type="PANTHER" id="PTHR30204:SF15">
    <property type="entry name" value="BLL5018 PROTEIN"/>
    <property type="match status" value="1"/>
</dbReference>
<dbReference type="OrthoDB" id="9810140at2"/>
<dbReference type="Proteomes" id="UP000326202">
    <property type="component" value="Chromosome"/>
</dbReference>
<reference evidence="4 5" key="1">
    <citation type="submission" date="2019-08" db="EMBL/GenBank/DDBJ databases">
        <title>Hyperibacter terrae gen. nov., sp. nov. and Hyperibacter viscosus sp. nov., two new members in the family Rhodospirillaceae isolated from the rhizosphere of Hypericum perforatum.</title>
        <authorList>
            <person name="Noviana Z."/>
        </authorList>
    </citation>
    <scope>NUCLEOTIDE SEQUENCE [LARGE SCALE GENOMIC DNA]</scope>
    <source>
        <strain evidence="4 5">R5913</strain>
    </source>
</reference>
<dbReference type="Gene3D" id="1.10.1660.10">
    <property type="match status" value="1"/>
</dbReference>
<feature type="region of interest" description="Disordered" evidence="2">
    <location>
        <begin position="1"/>
        <end position="31"/>
    </location>
</feature>
<feature type="region of interest" description="Disordered" evidence="2">
    <location>
        <begin position="133"/>
        <end position="161"/>
    </location>
</feature>
<dbReference type="SMART" id="SM00422">
    <property type="entry name" value="HTH_MERR"/>
    <property type="match status" value="1"/>
</dbReference>
<dbReference type="InterPro" id="IPR009061">
    <property type="entry name" value="DNA-bd_dom_put_sf"/>
</dbReference>
<evidence type="ECO:0000313" key="5">
    <source>
        <dbReference type="Proteomes" id="UP000326202"/>
    </source>
</evidence>
<evidence type="ECO:0000256" key="2">
    <source>
        <dbReference type="SAM" id="MobiDB-lite"/>
    </source>
</evidence>
<dbReference type="AlphaFoldDB" id="A0A5J6MH05"/>
<dbReference type="PANTHER" id="PTHR30204">
    <property type="entry name" value="REDOX-CYCLING DRUG-SENSING TRANSCRIPTIONAL ACTIVATOR SOXR"/>
    <property type="match status" value="1"/>
</dbReference>
<evidence type="ECO:0000313" key="4">
    <source>
        <dbReference type="EMBL" id="QEX16782.1"/>
    </source>
</evidence>
<dbReference type="EMBL" id="CP042906">
    <property type="protein sequence ID" value="QEX16782.1"/>
    <property type="molecule type" value="Genomic_DNA"/>
</dbReference>
<dbReference type="InterPro" id="IPR000551">
    <property type="entry name" value="MerR-type_HTH_dom"/>
</dbReference>
<dbReference type="Pfam" id="PF13411">
    <property type="entry name" value="MerR_1"/>
    <property type="match status" value="1"/>
</dbReference>
<keyword evidence="1" id="KW-0238">DNA-binding</keyword>
<gene>
    <name evidence="4" type="ORF">FRZ44_20770</name>
</gene>
<proteinExistence type="predicted"/>
<dbReference type="PROSITE" id="PS50937">
    <property type="entry name" value="HTH_MERR_2"/>
    <property type="match status" value="1"/>
</dbReference>
<dbReference type="SUPFAM" id="SSF46955">
    <property type="entry name" value="Putative DNA-binding domain"/>
    <property type="match status" value="1"/>
</dbReference>
<evidence type="ECO:0000256" key="1">
    <source>
        <dbReference type="ARBA" id="ARBA00023125"/>
    </source>
</evidence>
<dbReference type="CDD" id="cd04765">
    <property type="entry name" value="HTH_MlrA-like_sg2"/>
    <property type="match status" value="1"/>
</dbReference>
<dbReference type="KEGG" id="htq:FRZ44_20770"/>
<dbReference type="GO" id="GO:0003677">
    <property type="term" value="F:DNA binding"/>
    <property type="evidence" value="ECO:0007669"/>
    <property type="project" value="UniProtKB-KW"/>
</dbReference>
<keyword evidence="5" id="KW-1185">Reference proteome</keyword>
<accession>A0A5J6MH05</accession>
<protein>
    <recommendedName>
        <fullName evidence="3">HTH merR-type domain-containing protein</fullName>
    </recommendedName>
</protein>
<dbReference type="GO" id="GO:0003700">
    <property type="term" value="F:DNA-binding transcription factor activity"/>
    <property type="evidence" value="ECO:0007669"/>
    <property type="project" value="InterPro"/>
</dbReference>
<evidence type="ECO:0000259" key="3">
    <source>
        <dbReference type="PROSITE" id="PS50937"/>
    </source>
</evidence>
<feature type="domain" description="HTH merR-type" evidence="3">
    <location>
        <begin position="37"/>
        <end position="105"/>
    </location>
</feature>
<organism evidence="4 5">
    <name type="scientific">Hypericibacter terrae</name>
    <dbReference type="NCBI Taxonomy" id="2602015"/>
    <lineage>
        <taxon>Bacteria</taxon>
        <taxon>Pseudomonadati</taxon>
        <taxon>Pseudomonadota</taxon>
        <taxon>Alphaproteobacteria</taxon>
        <taxon>Rhodospirillales</taxon>
        <taxon>Dongiaceae</taxon>
        <taxon>Hypericibacter</taxon>
    </lineage>
</organism>
<dbReference type="InterPro" id="IPR047057">
    <property type="entry name" value="MerR_fam"/>
</dbReference>
<name>A0A5J6MH05_9PROT</name>
<dbReference type="RefSeq" id="WP_151177096.1">
    <property type="nucleotide sequence ID" value="NZ_CP042906.1"/>
</dbReference>